<dbReference type="Pfam" id="PF05190">
    <property type="entry name" value="MutS_IV"/>
    <property type="match status" value="1"/>
</dbReference>
<dbReference type="InterPro" id="IPR017261">
    <property type="entry name" value="DNA_mismatch_repair_MutS/MSH"/>
</dbReference>
<dbReference type="Gene3D" id="2.30.30.140">
    <property type="match status" value="1"/>
</dbReference>
<evidence type="ECO:0000256" key="1">
    <source>
        <dbReference type="ARBA" id="ARBA00022528"/>
    </source>
</evidence>
<dbReference type="OMA" id="YWTPNIK"/>
<dbReference type="GO" id="GO:0140664">
    <property type="term" value="F:ATP-dependent DNA damage sensor activity"/>
    <property type="evidence" value="ECO:0007669"/>
    <property type="project" value="InterPro"/>
</dbReference>
<dbReference type="Pfam" id="PF00488">
    <property type="entry name" value="MutS_V"/>
    <property type="match status" value="1"/>
</dbReference>
<dbReference type="InterPro" id="IPR045076">
    <property type="entry name" value="MutS"/>
</dbReference>
<comment type="similarity">
    <text evidence="6 7">Belongs to the DNA mismatch repair MutS family.</text>
</comment>
<dbReference type="CDD" id="cd20404">
    <property type="entry name" value="Tudor_Agenet_AtEML-like"/>
    <property type="match status" value="1"/>
</dbReference>
<feature type="region of interest" description="Disordered" evidence="8">
    <location>
        <begin position="1"/>
        <end position="109"/>
    </location>
</feature>
<dbReference type="SMART" id="SM00534">
    <property type="entry name" value="MUTSac"/>
    <property type="match status" value="1"/>
</dbReference>
<feature type="compositionally biased region" description="Basic and acidic residues" evidence="8">
    <location>
        <begin position="66"/>
        <end position="84"/>
    </location>
</feature>
<keyword evidence="6 7" id="KW-0234">DNA repair</keyword>
<dbReference type="GO" id="GO:0005634">
    <property type="term" value="C:nucleus"/>
    <property type="evidence" value="ECO:0007669"/>
    <property type="project" value="TreeGrafter"/>
</dbReference>
<dbReference type="Proteomes" id="UP000825935">
    <property type="component" value="Chromosome 9"/>
</dbReference>
<dbReference type="OrthoDB" id="10252754at2759"/>
<sequence length="1365" mass="151663">MAPGNGSNRRSSFPKTPQQQRSISSFFTPKSASSLPAEGKKPLLVVSASTEKLTSCKDSPSTAEASHSHVPEPRTRSPIEDRSLQKSASLLEETPTLSADVSDSHSDPSSFIGRRLKVYWPLDDAWYEGTVNGYTSPNHTIHYDDGEEEAVCLKNEKFEWVPCDKTPTFRRRKLRKLSFLRGSFNDHSAEVERDGEHFDDNENCEKNLTRSPKIVGPLGSKVKQNAPHSKQSNNDDIVYSTSSDDGDDEDTEWTAKSASEYQEGEDDDSNDREVESDEGKKSKKSRINVEQGLSSSKRKKGPQGRDSAVKKPRRSSAAEEKPANKSEGIIVTKSVHNVHQGSNDQHLDQYSGLRFHLTGEAAERFGHRDAEKFYFLYKDRKDASGNRPGDPNYNPCTLFLPEGFKKGLPAGQRQWWELKSRHMDKVLLFKMGKFYEMFEMDAHVGAQCLDLNYMKGDQPHCGFPEKNFEENAGKLARMGHRVVIVEQVETPGQLEQRNLKSGTKDKVVKREVCGIITKGTIMETEMLSCSPDAAYLMAVVESSKEGNADDLCVIGLCVLDAATSRFMIGQCSDDLARSRLRSLLSELRPVELVKPTGLLSAATEKALKEETHNPLVTSLAPGTDFWDADKTIHELQLLFGAKTDNSVGNKPNHEVGLSALPHSLQMLVHAGNKAEAALSALGGCISYLRAALIDRRLLSSGRFEFLPGSDNCPQAPRKDSLSSMDFSDCEEPYMVLDSSAFENLDVLENSVDGSTQGTLLAQLDHCVTAFGRRLLRQWIVRPLLHVAAISDRQDAVEDMKGVGAEAASKFRKILSKIPDMERLVVRLKSCNEKTGRDANAVVLYEDAAKKLLKEFLGTLRGFQTVNEVLLSFANISGQYQSKRLGSLFDQGKVMPKLLSMLKYFEDAFDWLDAEKNGYIRPHHGVDKEFDLRAENVRVIEEKLAAYLEEQKKHFNCQSLAFVTVGKDRYQLEIPESLQSKVPHDYQVESQKKGFRRYSTSTVKQLLSELVYEEECKEVALKNIMQGLLTHFCKDYTSWLMVIRLIAELDALISLAVASNCIVGEACRPTLVEINRFSDASAPLILAKDLRHPIVEASLDGGRCFVPNDIRLGGKEHPPFMLLTGPNMGGKSTLIRQVCLAVILAQVGAHVPAKEFHLSPIDRIFVRMGAKDKIMAAQSTFLVELLETSSMLTSATQYSLVALDELGRGTATSDGQAIAHAVLEHLAHKVGCLGMFSTHYHHLADDHANDSMVALKHMACKVESHGGVEKVTFLYKLADGACPKSYGVNVARIAGMPDSVLKRAALQATQLECKESKDAIHGWGIRLLVEVMQMVKKLECVDMTIIMDLHKKLRCMHKQLQDSMKS</sequence>
<dbReference type="Gene3D" id="1.10.1420.10">
    <property type="match status" value="2"/>
</dbReference>
<dbReference type="InterPro" id="IPR016151">
    <property type="entry name" value="DNA_mismatch_repair_MutS_N"/>
</dbReference>
<evidence type="ECO:0000256" key="6">
    <source>
        <dbReference type="PIRNR" id="PIRNR037677"/>
    </source>
</evidence>
<dbReference type="InterPro" id="IPR000432">
    <property type="entry name" value="DNA_mismatch_repair_MutS_C"/>
</dbReference>
<organism evidence="11 12">
    <name type="scientific">Ceratopteris richardii</name>
    <name type="common">Triangle waterfern</name>
    <dbReference type="NCBI Taxonomy" id="49495"/>
    <lineage>
        <taxon>Eukaryota</taxon>
        <taxon>Viridiplantae</taxon>
        <taxon>Streptophyta</taxon>
        <taxon>Embryophyta</taxon>
        <taxon>Tracheophyta</taxon>
        <taxon>Polypodiopsida</taxon>
        <taxon>Polypodiidae</taxon>
        <taxon>Polypodiales</taxon>
        <taxon>Pteridineae</taxon>
        <taxon>Pteridaceae</taxon>
        <taxon>Parkerioideae</taxon>
        <taxon>Ceratopteris</taxon>
    </lineage>
</organism>
<dbReference type="SUPFAM" id="SSF48334">
    <property type="entry name" value="DNA repair protein MutS, domain III"/>
    <property type="match status" value="1"/>
</dbReference>
<dbReference type="InterPro" id="IPR007860">
    <property type="entry name" value="DNA_mmatch_repair_MutS_con_dom"/>
</dbReference>
<comment type="caution">
    <text evidence="11">The sequence shown here is derived from an EMBL/GenBank/DDBJ whole genome shotgun (WGS) entry which is preliminary data.</text>
</comment>
<dbReference type="GO" id="GO:0005524">
    <property type="term" value="F:ATP binding"/>
    <property type="evidence" value="ECO:0007669"/>
    <property type="project" value="UniProtKB-UniRule"/>
</dbReference>
<dbReference type="SMART" id="SM00533">
    <property type="entry name" value="MUTSd"/>
    <property type="match status" value="1"/>
</dbReference>
<dbReference type="EMBL" id="CM035414">
    <property type="protein sequence ID" value="KAH7428807.1"/>
    <property type="molecule type" value="Genomic_DNA"/>
</dbReference>
<feature type="region of interest" description="Disordered" evidence="8">
    <location>
        <begin position="190"/>
        <end position="330"/>
    </location>
</feature>
<feature type="domain" description="DNA mismatch repair proteins mutS family" evidence="10">
    <location>
        <begin position="1117"/>
        <end position="1308"/>
    </location>
</feature>
<proteinExistence type="inferred from homology"/>
<evidence type="ECO:0000256" key="2">
    <source>
        <dbReference type="ARBA" id="ARBA00022741"/>
    </source>
</evidence>
<gene>
    <name evidence="11" type="ORF">KP509_09G018600</name>
</gene>
<feature type="domain" description="DNA mismatch repair protein MutS core" evidence="9">
    <location>
        <begin position="754"/>
        <end position="1097"/>
    </location>
</feature>
<dbReference type="Gene3D" id="3.30.420.110">
    <property type="entry name" value="MutS, connector domain"/>
    <property type="match status" value="1"/>
</dbReference>
<evidence type="ECO:0000259" key="9">
    <source>
        <dbReference type="SMART" id="SM00533"/>
    </source>
</evidence>
<keyword evidence="1" id="KW-0150">Chloroplast</keyword>
<dbReference type="FunFam" id="1.10.1420.10:FF:000005">
    <property type="entry name" value="DNA mismatch repair protein"/>
    <property type="match status" value="1"/>
</dbReference>
<dbReference type="InterPro" id="IPR036187">
    <property type="entry name" value="DNA_mismatch_repair_MutS_sf"/>
</dbReference>
<keyword evidence="5 6" id="KW-0238">DNA-binding</keyword>
<dbReference type="SUPFAM" id="SSF55271">
    <property type="entry name" value="DNA repair protein MutS, domain I"/>
    <property type="match status" value="1"/>
</dbReference>
<dbReference type="PANTHER" id="PTHR11361:SF150">
    <property type="entry name" value="DNA MISMATCH REPAIR PROTEIN MSH6"/>
    <property type="match status" value="1"/>
</dbReference>
<evidence type="ECO:0000259" key="10">
    <source>
        <dbReference type="SMART" id="SM00534"/>
    </source>
</evidence>
<comment type="function">
    <text evidence="6 7">Component of the post-replicative DNA mismatch repair system (MMR).</text>
</comment>
<accession>A0A8T2TZC6</accession>
<dbReference type="SUPFAM" id="SSF52540">
    <property type="entry name" value="P-loop containing nucleoside triphosphate hydrolases"/>
    <property type="match status" value="1"/>
</dbReference>
<protein>
    <recommendedName>
        <fullName evidence="6">DNA mismatch repair protein</fullName>
    </recommendedName>
</protein>
<evidence type="ECO:0000256" key="5">
    <source>
        <dbReference type="ARBA" id="ARBA00023125"/>
    </source>
</evidence>
<dbReference type="SUPFAM" id="SSF63748">
    <property type="entry name" value="Tudor/PWWP/MBT"/>
    <property type="match status" value="1"/>
</dbReference>
<evidence type="ECO:0000256" key="3">
    <source>
        <dbReference type="ARBA" id="ARBA00022763"/>
    </source>
</evidence>
<keyword evidence="2 6" id="KW-0547">Nucleotide-binding</keyword>
<feature type="compositionally biased region" description="Basic and acidic residues" evidence="8">
    <location>
        <begin position="271"/>
        <end position="280"/>
    </location>
</feature>
<dbReference type="Pfam" id="PF05188">
    <property type="entry name" value="MutS_II"/>
    <property type="match status" value="1"/>
</dbReference>
<evidence type="ECO:0000256" key="8">
    <source>
        <dbReference type="SAM" id="MobiDB-lite"/>
    </source>
</evidence>
<keyword evidence="4 6" id="KW-0067">ATP-binding</keyword>
<keyword evidence="1" id="KW-0934">Plastid</keyword>
<dbReference type="GO" id="GO:0006298">
    <property type="term" value="P:mismatch repair"/>
    <property type="evidence" value="ECO:0007669"/>
    <property type="project" value="InterPro"/>
</dbReference>
<dbReference type="GO" id="GO:0030983">
    <property type="term" value="F:mismatched DNA binding"/>
    <property type="evidence" value="ECO:0007669"/>
    <property type="project" value="UniProtKB-UniRule"/>
</dbReference>
<evidence type="ECO:0000313" key="11">
    <source>
        <dbReference type="EMBL" id="KAH7428807.1"/>
    </source>
</evidence>
<dbReference type="InterPro" id="IPR036678">
    <property type="entry name" value="MutS_con_dom_sf"/>
</dbReference>
<dbReference type="InterPro" id="IPR007695">
    <property type="entry name" value="DNA_mismatch_repair_MutS-lik_N"/>
</dbReference>
<keyword evidence="3 6" id="KW-0227">DNA damage</keyword>
<dbReference type="InterPro" id="IPR027417">
    <property type="entry name" value="P-loop_NTPase"/>
</dbReference>
<dbReference type="PANTHER" id="PTHR11361">
    <property type="entry name" value="DNA MISMATCH REPAIR PROTEIN MUTS FAMILY MEMBER"/>
    <property type="match status" value="1"/>
</dbReference>
<feature type="compositionally biased region" description="Basic and acidic residues" evidence="8">
    <location>
        <begin position="190"/>
        <end position="208"/>
    </location>
</feature>
<feature type="compositionally biased region" description="Polar residues" evidence="8">
    <location>
        <begin position="222"/>
        <end position="235"/>
    </location>
</feature>
<dbReference type="Pfam" id="PF01624">
    <property type="entry name" value="MutS_I"/>
    <property type="match status" value="1"/>
</dbReference>
<evidence type="ECO:0000256" key="7">
    <source>
        <dbReference type="RuleBase" id="RU003756"/>
    </source>
</evidence>
<reference evidence="11" key="1">
    <citation type="submission" date="2021-08" db="EMBL/GenBank/DDBJ databases">
        <title>WGS assembly of Ceratopteris richardii.</title>
        <authorList>
            <person name="Marchant D.B."/>
            <person name="Chen G."/>
            <person name="Jenkins J."/>
            <person name="Shu S."/>
            <person name="Leebens-Mack J."/>
            <person name="Grimwood J."/>
            <person name="Schmutz J."/>
            <person name="Soltis P."/>
            <person name="Soltis D."/>
            <person name="Chen Z.-H."/>
        </authorList>
    </citation>
    <scope>NUCLEOTIDE SEQUENCE</scope>
    <source>
        <strain evidence="11">Whitten #5841</strain>
        <tissue evidence="11">Leaf</tissue>
    </source>
</reference>
<dbReference type="SUPFAM" id="SSF53150">
    <property type="entry name" value="DNA repair protein MutS, domain II"/>
    <property type="match status" value="1"/>
</dbReference>
<keyword evidence="12" id="KW-1185">Reference proteome</keyword>
<feature type="compositionally biased region" description="Polar residues" evidence="8">
    <location>
        <begin position="47"/>
        <end position="65"/>
    </location>
</feature>
<dbReference type="Gene3D" id="3.40.50.300">
    <property type="entry name" value="P-loop containing nucleotide triphosphate hydrolases"/>
    <property type="match status" value="1"/>
</dbReference>
<dbReference type="InterPro" id="IPR007696">
    <property type="entry name" value="DNA_mismatch_repair_MutS_core"/>
</dbReference>
<dbReference type="Gene3D" id="3.40.1170.10">
    <property type="entry name" value="DNA repair protein MutS, domain I"/>
    <property type="match status" value="1"/>
</dbReference>
<dbReference type="NCBIfam" id="NF003810">
    <property type="entry name" value="PRK05399.1"/>
    <property type="match status" value="1"/>
</dbReference>
<evidence type="ECO:0000256" key="4">
    <source>
        <dbReference type="ARBA" id="ARBA00022840"/>
    </source>
</evidence>
<dbReference type="InterPro" id="IPR007861">
    <property type="entry name" value="DNA_mismatch_repair_MutS_clamp"/>
</dbReference>
<dbReference type="PIRSF" id="PIRSF037677">
    <property type="entry name" value="DNA_mis_repair_Msh6"/>
    <property type="match status" value="1"/>
</dbReference>
<feature type="compositionally biased region" description="Polar residues" evidence="8">
    <location>
        <begin position="1"/>
        <end position="34"/>
    </location>
</feature>
<name>A0A8T2TZC6_CERRI</name>
<dbReference type="Pfam" id="PF05192">
    <property type="entry name" value="MutS_III"/>
    <property type="match status" value="1"/>
</dbReference>
<evidence type="ECO:0000313" key="12">
    <source>
        <dbReference type="Proteomes" id="UP000825935"/>
    </source>
</evidence>